<dbReference type="AlphaFoldDB" id="A0AAD8YKA0"/>
<evidence type="ECO:0000313" key="2">
    <source>
        <dbReference type="Proteomes" id="UP001224775"/>
    </source>
</evidence>
<keyword evidence="2" id="KW-1185">Reference proteome</keyword>
<dbReference type="EMBL" id="JATAAI010000003">
    <property type="protein sequence ID" value="KAK1746890.1"/>
    <property type="molecule type" value="Genomic_DNA"/>
</dbReference>
<protein>
    <recommendedName>
        <fullName evidence="3">Aldehyde dehydrogenase domain-containing protein</fullName>
    </recommendedName>
</protein>
<name>A0AAD8YKA0_9STRA</name>
<proteinExistence type="predicted"/>
<dbReference type="Proteomes" id="UP001224775">
    <property type="component" value="Unassembled WGS sequence"/>
</dbReference>
<organism evidence="1 2">
    <name type="scientific">Skeletonema marinoi</name>
    <dbReference type="NCBI Taxonomy" id="267567"/>
    <lineage>
        <taxon>Eukaryota</taxon>
        <taxon>Sar</taxon>
        <taxon>Stramenopiles</taxon>
        <taxon>Ochrophyta</taxon>
        <taxon>Bacillariophyta</taxon>
        <taxon>Coscinodiscophyceae</taxon>
        <taxon>Thalassiosirophycidae</taxon>
        <taxon>Thalassiosirales</taxon>
        <taxon>Skeletonemataceae</taxon>
        <taxon>Skeletonema</taxon>
        <taxon>Skeletonema marinoi-dohrnii complex</taxon>
    </lineage>
</organism>
<accession>A0AAD8YKA0</accession>
<evidence type="ECO:0008006" key="3">
    <source>
        <dbReference type="Google" id="ProtNLM"/>
    </source>
</evidence>
<gene>
    <name evidence="1" type="ORF">QTG54_002234</name>
</gene>
<comment type="caution">
    <text evidence="1">The sequence shown here is derived from an EMBL/GenBank/DDBJ whole genome shotgun (WGS) entry which is preliminary data.</text>
</comment>
<sequence>MVTSELGCATPQIIDDGDYTELELLHAASMIACGKKSNCGSNCLSPQVVVMSKQWKQKDLFREKLLEELKRQPTTPCYYPGSVDKNKSLVDGCKQFGSKCTTIVAPSVSEETAVGEGDHVVLVECGTPGKRVSIPNHSWSKHLAPRFPLLSLTQKR</sequence>
<reference evidence="1" key="1">
    <citation type="submission" date="2023-06" db="EMBL/GenBank/DDBJ databases">
        <title>Survivors Of The Sea: Transcriptome response of Skeletonema marinoi to long-term dormancy.</title>
        <authorList>
            <person name="Pinder M.I.M."/>
            <person name="Kourtchenko O."/>
            <person name="Robertson E.K."/>
            <person name="Larsson T."/>
            <person name="Maumus F."/>
            <person name="Osuna-Cruz C.M."/>
            <person name="Vancaester E."/>
            <person name="Stenow R."/>
            <person name="Vandepoele K."/>
            <person name="Ploug H."/>
            <person name="Bruchert V."/>
            <person name="Godhe A."/>
            <person name="Topel M."/>
        </authorList>
    </citation>
    <scope>NUCLEOTIDE SEQUENCE</scope>
    <source>
        <strain evidence="1">R05AC</strain>
    </source>
</reference>
<evidence type="ECO:0000313" key="1">
    <source>
        <dbReference type="EMBL" id="KAK1746890.1"/>
    </source>
</evidence>